<dbReference type="RefSeq" id="XP_033574556.1">
    <property type="nucleotide sequence ID" value="XM_033720341.1"/>
</dbReference>
<dbReference type="GeneID" id="54461234"/>
<dbReference type="OrthoDB" id="3944685at2759"/>
<reference evidence="4" key="2">
    <citation type="submission" date="2020-04" db="EMBL/GenBank/DDBJ databases">
        <authorList>
            <consortium name="NCBI Genome Project"/>
        </authorList>
    </citation>
    <scope>NUCLEOTIDE SEQUENCE</scope>
    <source>
        <strain evidence="4">CBS 304.34</strain>
    </source>
</reference>
<name>A0A6A6YFM1_9PEZI</name>
<protein>
    <submittedName>
        <fullName evidence="2 4">Uncharacterized protein</fullName>
    </submittedName>
</protein>
<accession>A0A6A6YFM1</accession>
<gene>
    <name evidence="2 4" type="ORF">BDZ99DRAFT_464528</name>
</gene>
<evidence type="ECO:0000313" key="3">
    <source>
        <dbReference type="Proteomes" id="UP000504636"/>
    </source>
</evidence>
<evidence type="ECO:0000313" key="4">
    <source>
        <dbReference type="RefSeq" id="XP_033574556.1"/>
    </source>
</evidence>
<reference evidence="4" key="3">
    <citation type="submission" date="2025-04" db="UniProtKB">
        <authorList>
            <consortium name="RefSeq"/>
        </authorList>
    </citation>
    <scope>IDENTIFICATION</scope>
    <source>
        <strain evidence="4">CBS 304.34</strain>
    </source>
</reference>
<evidence type="ECO:0000256" key="1">
    <source>
        <dbReference type="SAM" id="MobiDB-lite"/>
    </source>
</evidence>
<dbReference type="EMBL" id="MU003704">
    <property type="protein sequence ID" value="KAF2807592.1"/>
    <property type="molecule type" value="Genomic_DNA"/>
</dbReference>
<sequence>MALIALGRSWHTELNAPIYKAIDALSESLFAYSSDLLERDLLTGNTTLPTLHASGSLSNAQACWSKILNYPGGDHKSGHGSSSSYHRRRRRVSLSARRALALYFKPANENGNPEAVHTLPTSPRGPSDPVVNPHRPHRRGPHRRRRQLVTEDGVNTGAAPASDPRPRLQYRRHGTIPGRSIVPWA</sequence>
<proteinExistence type="predicted"/>
<feature type="region of interest" description="Disordered" evidence="1">
    <location>
        <begin position="71"/>
        <end position="90"/>
    </location>
</feature>
<keyword evidence="3" id="KW-1185">Reference proteome</keyword>
<reference evidence="2 4" key="1">
    <citation type="journal article" date="2020" name="Stud. Mycol.">
        <title>101 Dothideomycetes genomes: a test case for predicting lifestyles and emergence of pathogens.</title>
        <authorList>
            <person name="Haridas S."/>
            <person name="Albert R."/>
            <person name="Binder M."/>
            <person name="Bloem J."/>
            <person name="Labutti K."/>
            <person name="Salamov A."/>
            <person name="Andreopoulos B."/>
            <person name="Baker S."/>
            <person name="Barry K."/>
            <person name="Bills G."/>
            <person name="Bluhm B."/>
            <person name="Cannon C."/>
            <person name="Castanera R."/>
            <person name="Culley D."/>
            <person name="Daum C."/>
            <person name="Ezra D."/>
            <person name="Gonzalez J."/>
            <person name="Henrissat B."/>
            <person name="Kuo A."/>
            <person name="Liang C."/>
            <person name="Lipzen A."/>
            <person name="Lutzoni F."/>
            <person name="Magnuson J."/>
            <person name="Mondo S."/>
            <person name="Nolan M."/>
            <person name="Ohm R."/>
            <person name="Pangilinan J."/>
            <person name="Park H.-J."/>
            <person name="Ramirez L."/>
            <person name="Alfaro M."/>
            <person name="Sun H."/>
            <person name="Tritt A."/>
            <person name="Yoshinaga Y."/>
            <person name="Zwiers L.-H."/>
            <person name="Turgeon B."/>
            <person name="Goodwin S."/>
            <person name="Spatafora J."/>
            <person name="Crous P."/>
            <person name="Grigoriev I."/>
        </authorList>
    </citation>
    <scope>NUCLEOTIDE SEQUENCE</scope>
    <source>
        <strain evidence="2 4">CBS 304.34</strain>
    </source>
</reference>
<organism evidence="2">
    <name type="scientific">Mytilinidion resinicola</name>
    <dbReference type="NCBI Taxonomy" id="574789"/>
    <lineage>
        <taxon>Eukaryota</taxon>
        <taxon>Fungi</taxon>
        <taxon>Dikarya</taxon>
        <taxon>Ascomycota</taxon>
        <taxon>Pezizomycotina</taxon>
        <taxon>Dothideomycetes</taxon>
        <taxon>Pleosporomycetidae</taxon>
        <taxon>Mytilinidiales</taxon>
        <taxon>Mytilinidiaceae</taxon>
        <taxon>Mytilinidion</taxon>
    </lineage>
</organism>
<feature type="region of interest" description="Disordered" evidence="1">
    <location>
        <begin position="109"/>
        <end position="171"/>
    </location>
</feature>
<evidence type="ECO:0000313" key="2">
    <source>
        <dbReference type="EMBL" id="KAF2807592.1"/>
    </source>
</evidence>
<dbReference type="Proteomes" id="UP000504636">
    <property type="component" value="Unplaced"/>
</dbReference>
<feature type="compositionally biased region" description="Basic residues" evidence="1">
    <location>
        <begin position="134"/>
        <end position="147"/>
    </location>
</feature>
<dbReference type="AlphaFoldDB" id="A0A6A6YFM1"/>